<reference evidence="4" key="1">
    <citation type="journal article" date="2020" name="Stud. Mycol.">
        <title>101 Dothideomycetes genomes: a test case for predicting lifestyles and emergence of pathogens.</title>
        <authorList>
            <person name="Haridas S."/>
            <person name="Albert R."/>
            <person name="Binder M."/>
            <person name="Bloem J."/>
            <person name="Labutti K."/>
            <person name="Salamov A."/>
            <person name="Andreopoulos B."/>
            <person name="Baker S."/>
            <person name="Barry K."/>
            <person name="Bills G."/>
            <person name="Bluhm B."/>
            <person name="Cannon C."/>
            <person name="Castanera R."/>
            <person name="Culley D."/>
            <person name="Daum C."/>
            <person name="Ezra D."/>
            <person name="Gonzalez J."/>
            <person name="Henrissat B."/>
            <person name="Kuo A."/>
            <person name="Liang C."/>
            <person name="Lipzen A."/>
            <person name="Lutzoni F."/>
            <person name="Magnuson J."/>
            <person name="Mondo S."/>
            <person name="Nolan M."/>
            <person name="Ohm R."/>
            <person name="Pangilinan J."/>
            <person name="Park H.-J."/>
            <person name="Ramirez L."/>
            <person name="Alfaro M."/>
            <person name="Sun H."/>
            <person name="Tritt A."/>
            <person name="Yoshinaga Y."/>
            <person name="Zwiers L.-H."/>
            <person name="Turgeon B."/>
            <person name="Goodwin S."/>
            <person name="Spatafora J."/>
            <person name="Crous P."/>
            <person name="Grigoriev I."/>
        </authorList>
    </citation>
    <scope>NUCLEOTIDE SEQUENCE</scope>
    <source>
        <strain evidence="4">CBS 101060</strain>
    </source>
</reference>
<feature type="domain" description="Nephrocystin 3-like N-terminal" evidence="3">
    <location>
        <begin position="473"/>
        <end position="567"/>
    </location>
</feature>
<name>A0A9P4SG93_9PEZI</name>
<dbReference type="EMBL" id="MU006090">
    <property type="protein sequence ID" value="KAF2842361.1"/>
    <property type="molecule type" value="Genomic_DNA"/>
</dbReference>
<evidence type="ECO:0000256" key="1">
    <source>
        <dbReference type="ARBA" id="ARBA00022737"/>
    </source>
</evidence>
<dbReference type="SUPFAM" id="SSF52540">
    <property type="entry name" value="P-loop containing nucleoside triphosphate hydrolases"/>
    <property type="match status" value="1"/>
</dbReference>
<protein>
    <recommendedName>
        <fullName evidence="6">CHAT domain-containing protein</fullName>
    </recommendedName>
</protein>
<dbReference type="Proteomes" id="UP000799429">
    <property type="component" value="Unassembled WGS sequence"/>
</dbReference>
<evidence type="ECO:0008006" key="6">
    <source>
        <dbReference type="Google" id="ProtNLM"/>
    </source>
</evidence>
<organism evidence="4 5">
    <name type="scientific">Patellaria atrata CBS 101060</name>
    <dbReference type="NCBI Taxonomy" id="1346257"/>
    <lineage>
        <taxon>Eukaryota</taxon>
        <taxon>Fungi</taxon>
        <taxon>Dikarya</taxon>
        <taxon>Ascomycota</taxon>
        <taxon>Pezizomycotina</taxon>
        <taxon>Dothideomycetes</taxon>
        <taxon>Dothideomycetes incertae sedis</taxon>
        <taxon>Patellariales</taxon>
        <taxon>Patellariaceae</taxon>
        <taxon>Patellaria</taxon>
    </lineage>
</organism>
<feature type="domain" description="CHAT" evidence="2">
    <location>
        <begin position="132"/>
        <end position="391"/>
    </location>
</feature>
<dbReference type="Pfam" id="PF12770">
    <property type="entry name" value="CHAT"/>
    <property type="match status" value="1"/>
</dbReference>
<keyword evidence="1" id="KW-0677">Repeat</keyword>
<gene>
    <name evidence="4" type="ORF">M501DRAFT_988587</name>
</gene>
<dbReference type="InterPro" id="IPR024983">
    <property type="entry name" value="CHAT_dom"/>
</dbReference>
<evidence type="ECO:0000313" key="4">
    <source>
        <dbReference type="EMBL" id="KAF2842361.1"/>
    </source>
</evidence>
<evidence type="ECO:0000259" key="2">
    <source>
        <dbReference type="Pfam" id="PF12770"/>
    </source>
</evidence>
<dbReference type="InterPro" id="IPR027417">
    <property type="entry name" value="P-loop_NTPase"/>
</dbReference>
<dbReference type="Gene3D" id="3.40.50.300">
    <property type="entry name" value="P-loop containing nucleotide triphosphate hydrolases"/>
    <property type="match status" value="1"/>
</dbReference>
<dbReference type="OrthoDB" id="5303793at2759"/>
<evidence type="ECO:0000313" key="5">
    <source>
        <dbReference type="Proteomes" id="UP000799429"/>
    </source>
</evidence>
<dbReference type="Pfam" id="PF24883">
    <property type="entry name" value="NPHP3_N"/>
    <property type="match status" value="1"/>
</dbReference>
<evidence type="ECO:0000259" key="3">
    <source>
        <dbReference type="Pfam" id="PF24883"/>
    </source>
</evidence>
<accession>A0A9P4SG93</accession>
<proteinExistence type="predicted"/>
<comment type="caution">
    <text evidence="4">The sequence shown here is derived from an EMBL/GenBank/DDBJ whole genome shotgun (WGS) entry which is preliminary data.</text>
</comment>
<sequence>MCAALMTIPAIQPLHVRLTLQARHQPSWNDIPTRRCWTVDVLEGNEKVTEDLQLSDPLSKEEAATCRWYLEQYVQSSPFSISQARAAEALLKGYPKNIINQLNLREILQSRAPSINGQPTVLSLLIKESINSPDATVHQLHWEALEDPECWNNPNLRVEVKRAALNKEILQKPLARVKTRQDEQGATGTLNILLVVARDTSHNPAIYSDVNPFLVSDILSQIRKNLRQSEHAVRMNVEIVRPGSLKSLEEHLQRAEAIHGTNYFHIIHFDLHGKVGLRKKGPTRVKNAFLYFCDPHSNATRAESATKVGKILKRHSVPLVVLNACESARANCGDDANIAKIFEQEGVQKVLAMSFKISSSAANLFLSKFYNEFLITGTSFSRAAAEARSFLRTFSIRQARFGLELPLKDWFVPVIYGSDHDVVIRQEKTPGEDSVDRGIDKPFVSTAKPDLSTDSTPVGREFDILRIEKLLCQNHTLYLHGPPGSGKSALIRYLASVWKETSFVDGYVYVDFKNIKITQANDFIENIASQLVARFLASNMNLWTVNTLSVQSYDHESLKDIIKSIVKEYRVAMIFDNIQVSHSNIVPMSLDDVLLTEINNFLSPFLDSPGSNLSANITTTKPFVLFIGRRSDVQWISNIIGYDFLNQHYKISGLELPDAIELAQSTLRDAGENLDEWQHEDFNTLELVLELLQRIPDAILQVLPMARRLRIPWREFHHRVHTQLISSTEARRVVDENNDFHKEFRNYEEILPHVIFPYFLLLGFFWREGPIAASLVDAVISIAENIGTDSATEDQVREAIETVIRAAMLFARDRGLLEYDNSGRINWIHPLFTLYSKGPRLAQSDEECPEDHKRDQSIAEKEVVEDDSPTNFQSMSIASILPIIKTIEERAYLQFMVNVYTGSDYSQLRIDYSAAFPNLLTCIKHCIVADDIISLNDWPMTLFTLFAPHIRLVGTTTDCILFADAYEQLLSAFFRLNKGYAVPEKYQTFAFNVINYLTVTHRAEVKLISEDSLRFSNIGMSMIEQTEAKYGRIVDQFQKSLVYRYRTFIFLDKGMHSEARACWHNMTTIDDVLFGSGKERLIPPMENREVLKESMQMINILAKTEEEKAAMKSRLDAKPGYAVGAAFYKSRKKLGHIIDLLCAGESLEVDGPNGSTYIKWLNDQSQELQKIHGVTEAVGMRGLEMDERWWPENFDMVKQHTTLEDPSHRLSAIEEARDTGNWADAAEQHQGLLLRALQEVDFEEVLVHIRSLIAIYRRSPIFAMKIKEIIGLQKFIEALAPLYENFVQLLENRTEKAVEENLRLSDRLVHVIREVNPSEENLQITDGFQDLWKRSLQGPASIRFTKEWLQETFRKHLRNLRKPGYQNRVIEMALRFKDIYRRMIAAEDAHDYETCLEVLDYMDELTDGELESDFFTREEVERDREMYKWKRDYWALSDGLGDAIVENEFDIARECLRGMKDLLCARDVSLSQEKGLYDLYELIERMHWNHEWQKVISATKEHRWRDAVRICSTLEMLSQDGLFDHLKNDPFRTAKSTRLMALYQQSDAGKDWDSCLKYCDDWVELNADKLKDNPRAHDLVISMHETAEMEKYNTVALVLDQQCEFERALKHFEILEKIFQRQQQTPEVKRTSVILLPKVIADMRSQLESKVAMMQLMGPTLGKQWVLSVREKIGYTPQYKPMDELKKNAHEKLFGSGV</sequence>
<dbReference type="InterPro" id="IPR056884">
    <property type="entry name" value="NPHP3-like_N"/>
</dbReference>
<keyword evidence="5" id="KW-1185">Reference proteome</keyword>